<protein>
    <submittedName>
        <fullName evidence="2">Uncharacterized protein</fullName>
    </submittedName>
</protein>
<feature type="region of interest" description="Disordered" evidence="1">
    <location>
        <begin position="1"/>
        <end position="21"/>
    </location>
</feature>
<dbReference type="AlphaFoldDB" id="A0A0K2TIT1"/>
<sequence length="21" mass="2581">MHKCRNRPKMVPEVWEQMGHS</sequence>
<reference evidence="2" key="1">
    <citation type="submission" date="2014-05" db="EMBL/GenBank/DDBJ databases">
        <authorList>
            <person name="Chronopoulou M."/>
        </authorList>
    </citation>
    <scope>NUCLEOTIDE SEQUENCE</scope>
    <source>
        <tissue evidence="2">Whole organism</tissue>
    </source>
</reference>
<organism evidence="2">
    <name type="scientific">Lepeophtheirus salmonis</name>
    <name type="common">Salmon louse</name>
    <name type="synonym">Caligus salmonis</name>
    <dbReference type="NCBI Taxonomy" id="72036"/>
    <lineage>
        <taxon>Eukaryota</taxon>
        <taxon>Metazoa</taxon>
        <taxon>Ecdysozoa</taxon>
        <taxon>Arthropoda</taxon>
        <taxon>Crustacea</taxon>
        <taxon>Multicrustacea</taxon>
        <taxon>Hexanauplia</taxon>
        <taxon>Copepoda</taxon>
        <taxon>Siphonostomatoida</taxon>
        <taxon>Caligidae</taxon>
        <taxon>Lepeophtheirus</taxon>
    </lineage>
</organism>
<name>A0A0K2TIT1_LEPSM</name>
<evidence type="ECO:0000313" key="2">
    <source>
        <dbReference type="EMBL" id="CDW25730.1"/>
    </source>
</evidence>
<dbReference type="EMBL" id="HACA01008369">
    <property type="protein sequence ID" value="CDW25730.1"/>
    <property type="molecule type" value="Transcribed_RNA"/>
</dbReference>
<accession>A0A0K2TIT1</accession>
<proteinExistence type="predicted"/>
<evidence type="ECO:0000256" key="1">
    <source>
        <dbReference type="SAM" id="MobiDB-lite"/>
    </source>
</evidence>